<organism evidence="5 6">
    <name type="scientific">Triparma columacea</name>
    <dbReference type="NCBI Taxonomy" id="722753"/>
    <lineage>
        <taxon>Eukaryota</taxon>
        <taxon>Sar</taxon>
        <taxon>Stramenopiles</taxon>
        <taxon>Ochrophyta</taxon>
        <taxon>Bolidophyceae</taxon>
        <taxon>Parmales</taxon>
        <taxon>Triparmaceae</taxon>
        <taxon>Triparma</taxon>
    </lineage>
</organism>
<keyword evidence="2" id="KW-0808">Transferase</keyword>
<dbReference type="GO" id="GO:0008168">
    <property type="term" value="F:methyltransferase activity"/>
    <property type="evidence" value="ECO:0007669"/>
    <property type="project" value="UniProtKB-KW"/>
</dbReference>
<sequence>MLIFKVLLIIAVISKVTPFILTPIINHERSLVSLQSVPSDTSTSEVAERPSVPSSNPSAGGPPSGIKPAGPPPPSLADRVFDVTFPILYIFSPLRSTNLESFKNLRVLWTRALLNARKEIDDPIAYRMLPRGTRKLVSRFPSKLIFRGPVRKKLSWIKDRTEFIDAAASKWMEGCPTPGQVVIIGAGYDTRAARFSPLNPNLKFFELDLPEVIETKAMLYAKTFRGEKSPSTLISHDLTSSSSIFDALPPSFSKELPTLFIIEAVMFYLPPPSINNLLSSVFSLPSPSQTIIVDNLAKVGVTPGGPPDQIKQKCKDLGTKYGKEMGEHKAIWGGAIHMAEFK</sequence>
<dbReference type="Proteomes" id="UP001165065">
    <property type="component" value="Unassembled WGS sequence"/>
</dbReference>
<reference evidence="6" key="1">
    <citation type="journal article" date="2023" name="Commun. Biol.">
        <title>Genome analysis of Parmales, the sister group of diatoms, reveals the evolutionary specialization of diatoms from phago-mixotrophs to photoautotrophs.</title>
        <authorList>
            <person name="Ban H."/>
            <person name="Sato S."/>
            <person name="Yoshikawa S."/>
            <person name="Yamada K."/>
            <person name="Nakamura Y."/>
            <person name="Ichinomiya M."/>
            <person name="Sato N."/>
            <person name="Blanc-Mathieu R."/>
            <person name="Endo H."/>
            <person name="Kuwata A."/>
            <person name="Ogata H."/>
        </authorList>
    </citation>
    <scope>NUCLEOTIDE SEQUENCE [LARGE SCALE GENOMIC DNA]</scope>
</reference>
<evidence type="ECO:0000256" key="4">
    <source>
        <dbReference type="SAM" id="SignalP"/>
    </source>
</evidence>
<gene>
    <name evidence="5" type="ORF">TrCOL_g2952</name>
</gene>
<keyword evidence="4" id="KW-0732">Signal</keyword>
<evidence type="ECO:0008006" key="7">
    <source>
        <dbReference type="Google" id="ProtNLM"/>
    </source>
</evidence>
<dbReference type="Gene3D" id="3.40.50.150">
    <property type="entry name" value="Vaccinia Virus protein VP39"/>
    <property type="match status" value="1"/>
</dbReference>
<dbReference type="AlphaFoldDB" id="A0A9W7G5M2"/>
<evidence type="ECO:0000313" key="6">
    <source>
        <dbReference type="Proteomes" id="UP001165065"/>
    </source>
</evidence>
<evidence type="ECO:0000256" key="2">
    <source>
        <dbReference type="ARBA" id="ARBA00022679"/>
    </source>
</evidence>
<keyword evidence="6" id="KW-1185">Reference proteome</keyword>
<dbReference type="OrthoDB" id="203237at2759"/>
<evidence type="ECO:0000313" key="5">
    <source>
        <dbReference type="EMBL" id="GMI32920.1"/>
    </source>
</evidence>
<dbReference type="InterPro" id="IPR029063">
    <property type="entry name" value="SAM-dependent_MTases_sf"/>
</dbReference>
<dbReference type="PANTHER" id="PTHR43619:SF2">
    <property type="entry name" value="S-ADENOSYL-L-METHIONINE-DEPENDENT METHYLTRANSFERASES SUPERFAMILY PROTEIN"/>
    <property type="match status" value="1"/>
</dbReference>
<evidence type="ECO:0000256" key="3">
    <source>
        <dbReference type="SAM" id="MobiDB-lite"/>
    </source>
</evidence>
<feature type="chain" id="PRO_5040977773" description="S-adenosyl-L-methionine-dependent methyltransferase" evidence="4">
    <location>
        <begin position="19"/>
        <end position="342"/>
    </location>
</feature>
<comment type="caution">
    <text evidence="5">The sequence shown here is derived from an EMBL/GenBank/DDBJ whole genome shotgun (WGS) entry which is preliminary data.</text>
</comment>
<dbReference type="PANTHER" id="PTHR43619">
    <property type="entry name" value="S-ADENOSYL-L-METHIONINE-DEPENDENT METHYLTRANSFERASE YKTD-RELATED"/>
    <property type="match status" value="1"/>
</dbReference>
<evidence type="ECO:0000256" key="1">
    <source>
        <dbReference type="ARBA" id="ARBA00022603"/>
    </source>
</evidence>
<dbReference type="GO" id="GO:0032259">
    <property type="term" value="P:methylation"/>
    <property type="evidence" value="ECO:0007669"/>
    <property type="project" value="UniProtKB-KW"/>
</dbReference>
<feature type="signal peptide" evidence="4">
    <location>
        <begin position="1"/>
        <end position="18"/>
    </location>
</feature>
<protein>
    <recommendedName>
        <fullName evidence="7">S-adenosyl-L-methionine-dependent methyltransferase</fullName>
    </recommendedName>
</protein>
<dbReference type="Pfam" id="PF04072">
    <property type="entry name" value="LCM"/>
    <property type="match status" value="1"/>
</dbReference>
<keyword evidence="1" id="KW-0489">Methyltransferase</keyword>
<proteinExistence type="predicted"/>
<dbReference type="EMBL" id="BRYA01000024">
    <property type="protein sequence ID" value="GMI32920.1"/>
    <property type="molecule type" value="Genomic_DNA"/>
</dbReference>
<feature type="region of interest" description="Disordered" evidence="3">
    <location>
        <begin position="42"/>
        <end position="72"/>
    </location>
</feature>
<dbReference type="InterPro" id="IPR007213">
    <property type="entry name" value="Ppm1/Ppm2/Tcmp"/>
</dbReference>
<name>A0A9W7G5M2_9STRA</name>
<dbReference type="SUPFAM" id="SSF53335">
    <property type="entry name" value="S-adenosyl-L-methionine-dependent methyltransferases"/>
    <property type="match status" value="1"/>
</dbReference>
<feature type="compositionally biased region" description="Low complexity" evidence="3">
    <location>
        <begin position="50"/>
        <end position="68"/>
    </location>
</feature>
<accession>A0A9W7G5M2</accession>